<dbReference type="Pfam" id="PF10604">
    <property type="entry name" value="Polyketide_cyc2"/>
    <property type="match status" value="1"/>
</dbReference>
<name>A0A853APA0_9PSEU</name>
<evidence type="ECO:0000313" key="2">
    <source>
        <dbReference type="Proteomes" id="UP000587002"/>
    </source>
</evidence>
<accession>A0A853APA0</accession>
<dbReference type="CDD" id="cd07812">
    <property type="entry name" value="SRPBCC"/>
    <property type="match status" value="1"/>
</dbReference>
<proteinExistence type="predicted"/>
<organism evidence="1 2">
    <name type="scientific">Saccharopolyspora hordei</name>
    <dbReference type="NCBI Taxonomy" id="1838"/>
    <lineage>
        <taxon>Bacteria</taxon>
        <taxon>Bacillati</taxon>
        <taxon>Actinomycetota</taxon>
        <taxon>Actinomycetes</taxon>
        <taxon>Pseudonocardiales</taxon>
        <taxon>Pseudonocardiaceae</taxon>
        <taxon>Saccharopolyspora</taxon>
    </lineage>
</organism>
<dbReference type="EMBL" id="JACCFJ010000001">
    <property type="protein sequence ID" value="NYI82007.1"/>
    <property type="molecule type" value="Genomic_DNA"/>
</dbReference>
<dbReference type="Gene3D" id="3.30.530.20">
    <property type="match status" value="1"/>
</dbReference>
<comment type="caution">
    <text evidence="1">The sequence shown here is derived from an EMBL/GenBank/DDBJ whole genome shotgun (WGS) entry which is preliminary data.</text>
</comment>
<gene>
    <name evidence="1" type="ORF">HNR68_000637</name>
</gene>
<dbReference type="SUPFAM" id="SSF55961">
    <property type="entry name" value="Bet v1-like"/>
    <property type="match status" value="1"/>
</dbReference>
<dbReference type="Proteomes" id="UP000587002">
    <property type="component" value="Unassembled WGS sequence"/>
</dbReference>
<protein>
    <submittedName>
        <fullName evidence="1">Uncharacterized protein YndB with AHSA1/START domain</fullName>
    </submittedName>
</protein>
<dbReference type="InterPro" id="IPR019587">
    <property type="entry name" value="Polyketide_cyclase/dehydratase"/>
</dbReference>
<dbReference type="RefSeq" id="WP_179717468.1">
    <property type="nucleotide sequence ID" value="NZ_BAABFH010000001.1"/>
</dbReference>
<sequence>MDAPTSFDLSATTDVAAPAEEVYRIASDITRMGEWSPECVGGEWISGEPGTVGARFHGHNRHRDDTWTTECEVVAAEPGRRFAWAVLSYSPTPDNSVWSFEVEPTGAGCSLTQRFRMKSPPSRLLAIRDALPPEKAATFLEFRRGRLEQAMQQTVDRIKAAAEAR</sequence>
<reference evidence="1 2" key="1">
    <citation type="submission" date="2020-07" db="EMBL/GenBank/DDBJ databases">
        <title>Sequencing the genomes of 1000 actinobacteria strains.</title>
        <authorList>
            <person name="Klenk H.-P."/>
        </authorList>
    </citation>
    <scope>NUCLEOTIDE SEQUENCE [LARGE SCALE GENOMIC DNA]</scope>
    <source>
        <strain evidence="1 2">DSM 44065</strain>
    </source>
</reference>
<dbReference type="AlphaFoldDB" id="A0A853APA0"/>
<evidence type="ECO:0000313" key="1">
    <source>
        <dbReference type="EMBL" id="NYI82007.1"/>
    </source>
</evidence>
<dbReference type="InterPro" id="IPR023393">
    <property type="entry name" value="START-like_dom_sf"/>
</dbReference>
<keyword evidence="2" id="KW-1185">Reference proteome</keyword>